<dbReference type="EMBL" id="DS113185">
    <property type="protein sequence ID" value="EAY22202.1"/>
    <property type="molecule type" value="Genomic_DNA"/>
</dbReference>
<dbReference type="VEuPathDB" id="TrichDB:TVAGG3_0381980"/>
<reference evidence="2" key="2">
    <citation type="journal article" date="2007" name="Science">
        <title>Draft genome sequence of the sexually transmitted pathogen Trichomonas vaginalis.</title>
        <authorList>
            <person name="Carlton J.M."/>
            <person name="Hirt R.P."/>
            <person name="Silva J.C."/>
            <person name="Delcher A.L."/>
            <person name="Schatz M."/>
            <person name="Zhao Q."/>
            <person name="Wortman J.R."/>
            <person name="Bidwell S.L."/>
            <person name="Alsmark U.C.M."/>
            <person name="Besteiro S."/>
            <person name="Sicheritz-Ponten T."/>
            <person name="Noel C.J."/>
            <person name="Dacks J.B."/>
            <person name="Foster P.G."/>
            <person name="Simillion C."/>
            <person name="Van de Peer Y."/>
            <person name="Miranda-Saavedra D."/>
            <person name="Barton G.J."/>
            <person name="Westrop G.D."/>
            <person name="Mueller S."/>
            <person name="Dessi D."/>
            <person name="Fiori P.L."/>
            <person name="Ren Q."/>
            <person name="Paulsen I."/>
            <person name="Zhang H."/>
            <person name="Bastida-Corcuera F.D."/>
            <person name="Simoes-Barbosa A."/>
            <person name="Brown M.T."/>
            <person name="Hayes R.D."/>
            <person name="Mukherjee M."/>
            <person name="Okumura C.Y."/>
            <person name="Schneider R."/>
            <person name="Smith A.J."/>
            <person name="Vanacova S."/>
            <person name="Villalvazo M."/>
            <person name="Haas B.J."/>
            <person name="Pertea M."/>
            <person name="Feldblyum T.V."/>
            <person name="Utterback T.R."/>
            <person name="Shu C.L."/>
            <person name="Osoegawa K."/>
            <person name="de Jong P.J."/>
            <person name="Hrdy I."/>
            <person name="Horvathova L."/>
            <person name="Zubacova Z."/>
            <person name="Dolezal P."/>
            <person name="Malik S.B."/>
            <person name="Logsdon J.M. Jr."/>
            <person name="Henze K."/>
            <person name="Gupta A."/>
            <person name="Wang C.C."/>
            <person name="Dunne R.L."/>
            <person name="Upcroft J.A."/>
            <person name="Upcroft P."/>
            <person name="White O."/>
            <person name="Salzberg S.L."/>
            <person name="Tang P."/>
            <person name="Chiu C.-H."/>
            <person name="Lee Y.-S."/>
            <person name="Embley T.M."/>
            <person name="Coombs G.H."/>
            <person name="Mottram J.C."/>
            <person name="Tachezy J."/>
            <person name="Fraser-Liggett C.M."/>
            <person name="Johnson P.J."/>
        </authorList>
    </citation>
    <scope>NUCLEOTIDE SEQUENCE [LARGE SCALE GENOMIC DNA]</scope>
    <source>
        <strain evidence="2">G3</strain>
    </source>
</reference>
<dbReference type="STRING" id="5722.A2DBJ9"/>
<dbReference type="InParanoid" id="A2DBJ9"/>
<evidence type="ECO:0000313" key="3">
    <source>
        <dbReference type="Proteomes" id="UP000001542"/>
    </source>
</evidence>
<evidence type="ECO:0000313" key="2">
    <source>
        <dbReference type="EMBL" id="EAY22202.1"/>
    </source>
</evidence>
<dbReference type="Gene3D" id="3.40.640.10">
    <property type="entry name" value="Type I PLP-dependent aspartate aminotransferase-like (Major domain)"/>
    <property type="match status" value="1"/>
</dbReference>
<dbReference type="eggNOG" id="KOG2142">
    <property type="taxonomic scope" value="Eukaryota"/>
</dbReference>
<dbReference type="InterPro" id="IPR015424">
    <property type="entry name" value="PyrdxlP-dep_Trfase"/>
</dbReference>
<dbReference type="SMR" id="A2DBJ9"/>
<dbReference type="Pfam" id="PF00266">
    <property type="entry name" value="Aminotran_5"/>
    <property type="match status" value="1"/>
</dbReference>
<organism evidence="2 3">
    <name type="scientific">Trichomonas vaginalis (strain ATCC PRA-98 / G3)</name>
    <dbReference type="NCBI Taxonomy" id="412133"/>
    <lineage>
        <taxon>Eukaryota</taxon>
        <taxon>Metamonada</taxon>
        <taxon>Parabasalia</taxon>
        <taxon>Trichomonadida</taxon>
        <taxon>Trichomonadidae</taxon>
        <taxon>Trichomonas</taxon>
    </lineage>
</organism>
<keyword evidence="3" id="KW-1185">Reference proteome</keyword>
<feature type="domain" description="Aminotransferase class V" evidence="1">
    <location>
        <begin position="168"/>
        <end position="283"/>
    </location>
</feature>
<proteinExistence type="predicted"/>
<evidence type="ECO:0000259" key="1">
    <source>
        <dbReference type="Pfam" id="PF00266"/>
    </source>
</evidence>
<dbReference type="RefSeq" id="XP_001583188.1">
    <property type="nucleotide sequence ID" value="XM_001583138.1"/>
</dbReference>
<reference evidence="2" key="1">
    <citation type="submission" date="2006-10" db="EMBL/GenBank/DDBJ databases">
        <authorList>
            <person name="Amadeo P."/>
            <person name="Zhao Q."/>
            <person name="Wortman J."/>
            <person name="Fraser-Liggett C."/>
            <person name="Carlton J."/>
        </authorList>
    </citation>
    <scope>NUCLEOTIDE SEQUENCE</scope>
    <source>
        <strain evidence="2">G3</strain>
    </source>
</reference>
<dbReference type="VEuPathDB" id="TrichDB:TVAG_093760"/>
<sequence>MGEQLDSLIAEEYPYLNGKGYFDYDRAAPISHSQIEKIKAVAMKIQPSPHSSEEQSAFDRSLTSIRETLADIFHSSQVSFAVVLFQTREAAIDSIFEGFPWKNGFSLTVLPNFHVDISSAVKFPTIYNAAIHDTIEKSIQKSLYCFEYDKETTETMINLRKSSSGTRYFLCDATKRGTFDLPDLSQIPFDFTLFSFKQICGADLTACLMRLESADMLVPLFYGGGAVSFSCIREFYHQNFKSHSKRFENGTPSMLPIFSAVTGLDLLQKMHKIGNLDERIKQIIENFKNVANSYFEISAENDYTVIMSREGWTSTELQSKFVENGVFFGIRDNSLVASFGMASRMQDVEVFHKTAQLLFN</sequence>
<gene>
    <name evidence="2" type="ORF">TVAG_093760</name>
</gene>
<dbReference type="SUPFAM" id="SSF53383">
    <property type="entry name" value="PLP-dependent transferases"/>
    <property type="match status" value="1"/>
</dbReference>
<protein>
    <recommendedName>
        <fullName evidence="1">Aminotransferase class V domain-containing protein</fullName>
    </recommendedName>
</protein>
<dbReference type="InterPro" id="IPR015421">
    <property type="entry name" value="PyrdxlP-dep_Trfase_major"/>
</dbReference>
<accession>A2DBJ9</accession>
<dbReference type="Proteomes" id="UP000001542">
    <property type="component" value="Unassembled WGS sequence"/>
</dbReference>
<dbReference type="OrthoDB" id="10264306at2759"/>
<dbReference type="InterPro" id="IPR000192">
    <property type="entry name" value="Aminotrans_V_dom"/>
</dbReference>
<name>A2DBJ9_TRIV3</name>
<dbReference type="KEGG" id="tva:5467756"/>
<dbReference type="AlphaFoldDB" id="A2DBJ9"/>